<feature type="transmembrane region" description="Helical" evidence="6">
    <location>
        <begin position="61"/>
        <end position="80"/>
    </location>
</feature>
<name>A0ABU3S165_9HYPH</name>
<comment type="subcellular location">
    <subcellularLocation>
        <location evidence="1">Cell membrane</location>
        <topology evidence="1">Multi-pass membrane protein</topology>
    </subcellularLocation>
</comment>
<dbReference type="PANTHER" id="PTHR30482">
    <property type="entry name" value="HIGH-AFFINITY BRANCHED-CHAIN AMINO ACID TRANSPORT SYSTEM PERMEASE"/>
    <property type="match status" value="1"/>
</dbReference>
<feature type="transmembrane region" description="Helical" evidence="6">
    <location>
        <begin position="253"/>
        <end position="277"/>
    </location>
</feature>
<reference evidence="7 8" key="1">
    <citation type="submission" date="2023-09" db="EMBL/GenBank/DDBJ databases">
        <title>Whole genome shotgun sequencing (WGS) of Bosea sp. ZW T0_25, isolated from stored onions (Allium cepa).</title>
        <authorList>
            <person name="Stoll D.A."/>
            <person name="Huch M."/>
        </authorList>
    </citation>
    <scope>NUCLEOTIDE SEQUENCE [LARGE SCALE GENOMIC DNA]</scope>
    <source>
        <strain evidence="7 8">ZW T0_25</strain>
    </source>
</reference>
<dbReference type="PANTHER" id="PTHR30482:SF10">
    <property type="entry name" value="HIGH-AFFINITY BRANCHED-CHAIN AMINO ACID TRANSPORT PROTEIN BRAE"/>
    <property type="match status" value="1"/>
</dbReference>
<dbReference type="Proteomes" id="UP001254257">
    <property type="component" value="Unassembled WGS sequence"/>
</dbReference>
<gene>
    <name evidence="7" type="ORF">RKE40_01105</name>
</gene>
<feature type="transmembrane region" description="Helical" evidence="6">
    <location>
        <begin position="289"/>
        <end position="313"/>
    </location>
</feature>
<feature type="transmembrane region" description="Helical" evidence="6">
    <location>
        <begin position="38"/>
        <end position="55"/>
    </location>
</feature>
<feature type="transmembrane region" description="Helical" evidence="6">
    <location>
        <begin position="215"/>
        <end position="233"/>
    </location>
</feature>
<accession>A0ABU3S165</accession>
<keyword evidence="5 6" id="KW-0472">Membrane</keyword>
<sequence>MKLFVSGRSAWVSIAITLAGALLFALLPAFLSPYGVRVGQLFVLAAGLAVAWTVLGGFSGYWSFGNAAFVGTGAFVAALIELALPGWSPAGAFTVALLAAMLLNGLLALVIAWPILRLRGIYFAIAMLGVSQVCYELVSNIDALRGALGVNLIDIVPKDVRPERFYYWALLLAATAIILIAICVRHSKLGYGLLAIREDEDTARMLGVPTAPYKISAFVISAMLTAMMGVIYAHNLGYITANSVFRNEFNLNVIVYSLLGGMGTIIGPIVGAGVMTYVTQVLLGDLLDIHMFITGLLLAILVLAAPNGLYGIYDAYRLRLKRQKREAGR</sequence>
<keyword evidence="3 6" id="KW-0812">Transmembrane</keyword>
<dbReference type="Pfam" id="PF02653">
    <property type="entry name" value="BPD_transp_2"/>
    <property type="match status" value="1"/>
</dbReference>
<organism evidence="7 8">
    <name type="scientific">Bosea rubneri</name>
    <dbReference type="NCBI Taxonomy" id="3075434"/>
    <lineage>
        <taxon>Bacteria</taxon>
        <taxon>Pseudomonadati</taxon>
        <taxon>Pseudomonadota</taxon>
        <taxon>Alphaproteobacteria</taxon>
        <taxon>Hyphomicrobiales</taxon>
        <taxon>Boseaceae</taxon>
        <taxon>Bosea</taxon>
    </lineage>
</organism>
<evidence type="ECO:0000313" key="7">
    <source>
        <dbReference type="EMBL" id="MDU0338456.1"/>
    </source>
</evidence>
<evidence type="ECO:0000256" key="6">
    <source>
        <dbReference type="SAM" id="Phobius"/>
    </source>
</evidence>
<keyword evidence="2" id="KW-1003">Cell membrane</keyword>
<evidence type="ECO:0000256" key="1">
    <source>
        <dbReference type="ARBA" id="ARBA00004651"/>
    </source>
</evidence>
<comment type="caution">
    <text evidence="7">The sequence shown here is derived from an EMBL/GenBank/DDBJ whole genome shotgun (WGS) entry which is preliminary data.</text>
</comment>
<feature type="transmembrane region" description="Helical" evidence="6">
    <location>
        <begin position="92"/>
        <end position="115"/>
    </location>
</feature>
<proteinExistence type="predicted"/>
<dbReference type="InterPro" id="IPR043428">
    <property type="entry name" value="LivM-like"/>
</dbReference>
<keyword evidence="4 6" id="KW-1133">Transmembrane helix</keyword>
<dbReference type="RefSeq" id="WP_316016398.1">
    <property type="nucleotide sequence ID" value="NZ_JAWDID010000001.1"/>
</dbReference>
<evidence type="ECO:0000256" key="2">
    <source>
        <dbReference type="ARBA" id="ARBA00022475"/>
    </source>
</evidence>
<evidence type="ECO:0000256" key="3">
    <source>
        <dbReference type="ARBA" id="ARBA00022692"/>
    </source>
</evidence>
<evidence type="ECO:0000256" key="4">
    <source>
        <dbReference type="ARBA" id="ARBA00022989"/>
    </source>
</evidence>
<feature type="transmembrane region" description="Helical" evidence="6">
    <location>
        <begin position="12"/>
        <end position="31"/>
    </location>
</feature>
<feature type="transmembrane region" description="Helical" evidence="6">
    <location>
        <begin position="165"/>
        <end position="187"/>
    </location>
</feature>
<evidence type="ECO:0000256" key="5">
    <source>
        <dbReference type="ARBA" id="ARBA00023136"/>
    </source>
</evidence>
<dbReference type="InterPro" id="IPR001851">
    <property type="entry name" value="ABC_transp_permease"/>
</dbReference>
<protein>
    <submittedName>
        <fullName evidence="7">Branched-chain amino acid ABC transporter permease</fullName>
    </submittedName>
</protein>
<evidence type="ECO:0000313" key="8">
    <source>
        <dbReference type="Proteomes" id="UP001254257"/>
    </source>
</evidence>
<keyword evidence="8" id="KW-1185">Reference proteome</keyword>
<dbReference type="CDD" id="cd06581">
    <property type="entry name" value="TM_PBP1_LivM_like"/>
    <property type="match status" value="1"/>
</dbReference>
<dbReference type="EMBL" id="JAWDID010000001">
    <property type="protein sequence ID" value="MDU0338456.1"/>
    <property type="molecule type" value="Genomic_DNA"/>
</dbReference>